<dbReference type="Ensembl" id="ENSCMIT00000021252.1">
    <property type="protein sequence ID" value="ENSCMIP00000020870.1"/>
    <property type="gene ID" value="ENSCMIG00000009583.1"/>
</dbReference>
<feature type="transmembrane region" description="Helical" evidence="19">
    <location>
        <begin position="640"/>
        <end position="662"/>
    </location>
</feature>
<dbReference type="PANTHER" id="PTHR33722">
    <property type="entry name" value="CATION CHANNEL SPERM-ASSOCIATED PROTEIN SUBUNIT DELTA-RELATED"/>
    <property type="match status" value="1"/>
</dbReference>
<keyword evidence="7" id="KW-0282">Flagellum</keyword>
<dbReference type="InterPro" id="IPR028751">
    <property type="entry name" value="CATSPERD/E"/>
</dbReference>
<dbReference type="Proteomes" id="UP000314986">
    <property type="component" value="Unassembled WGS sequence"/>
</dbReference>
<reference evidence="25" key="2">
    <citation type="journal article" date="2007" name="PLoS Biol.">
        <title>Survey sequencing and comparative analysis of the elephant shark (Callorhinchus milii) genome.</title>
        <authorList>
            <person name="Venkatesh B."/>
            <person name="Kirkness E.F."/>
            <person name="Loh Y.H."/>
            <person name="Halpern A.L."/>
            <person name="Lee A.P."/>
            <person name="Johnson J."/>
            <person name="Dandona N."/>
            <person name="Viswanathan L.D."/>
            <person name="Tay A."/>
            <person name="Venter J.C."/>
            <person name="Strausberg R.L."/>
            <person name="Brenner S."/>
        </authorList>
    </citation>
    <scope>NUCLEOTIDE SEQUENCE [LARGE SCALE GENOMIC DNA]</scope>
</reference>
<dbReference type="GO" id="GO:0036128">
    <property type="term" value="C:CatSper complex"/>
    <property type="evidence" value="ECO:0007669"/>
    <property type="project" value="InterPro"/>
</dbReference>
<proteinExistence type="inferred from homology"/>
<keyword evidence="12" id="KW-1015">Disulfide bond</keyword>
<keyword evidence="2" id="KW-0217">Developmental protein</keyword>
<feature type="domain" description="CATSPERD Ig-like" evidence="23">
    <location>
        <begin position="308"/>
        <end position="424"/>
    </location>
</feature>
<evidence type="ECO:0000259" key="22">
    <source>
        <dbReference type="Pfam" id="PF22850"/>
    </source>
</evidence>
<evidence type="ECO:0000256" key="7">
    <source>
        <dbReference type="ARBA" id="ARBA00022846"/>
    </source>
</evidence>
<dbReference type="GO" id="GO:0048240">
    <property type="term" value="P:sperm capacitation"/>
    <property type="evidence" value="ECO:0007669"/>
    <property type="project" value="TreeGrafter"/>
</dbReference>
<evidence type="ECO:0000256" key="14">
    <source>
        <dbReference type="ARBA" id="ARBA00023273"/>
    </source>
</evidence>
<keyword evidence="11 19" id="KW-0472">Membrane</keyword>
<evidence type="ECO:0000256" key="8">
    <source>
        <dbReference type="ARBA" id="ARBA00022871"/>
    </source>
</evidence>
<dbReference type="Pfam" id="PF23747">
    <property type="entry name" value="Ig-like_CATSPERD"/>
    <property type="match status" value="1"/>
</dbReference>
<evidence type="ECO:0000313" key="25">
    <source>
        <dbReference type="Proteomes" id="UP000314986"/>
    </source>
</evidence>
<keyword evidence="14" id="KW-0966">Cell projection</keyword>
<sequence length="681" mass="78196">MAPLTLMLCALLFRGVYSDSAVCRKNVYLTTNKFESSADTLQMPSFLENNPYVKAAVFLMDDLVMKINFRFYTYNFKKKIWRRSYVSPWRVNNLSSYQCCFPNEQFCKGIVKGVYFLPTISAIGILLRTDDELCFRYVSLVNQLLFTSAPFKLFKYANFNVVQSLHGFAGNIIIWSYYNLLFSPNNGITFYPVTVIRTLDYPYNTLPREGVFINQVLVDTGNEIAVITNKGDLFYGRLSVDAVLVKIKTVGNLRVREQMIFNKFGDLSIIESRKGYHVNSIDFFHCIIWINQELNSLEPPLPHCMVQSLESKSWKRAYYIDIKENASLFAQFVPATSQDALCLVTMSNPDLVKFQAYAFVTERTVDGDWVFSLELFVTHAYNEDVDKMFNRSLLFTGITTVVIDVLDKGIRCKDLAPLAAYIVIGCPPAKELRVVKKLTTCPKEIFNDTFSYVIKRNAYDPDRLFRPGTGTKDIYVPYDQATYGCPMAVHFESPWVPTLQLWVDGKFIEDIKVEFVIYEVNGMFNYNYDKRVSQINCLSEPQTWKSMLSKQKNPNPDTAWNAKNYHSCQDPLGPRITDGNREFQIMGGGNGNRILFQKYTGFYIFRVIVVNPTYSFCHLTATFSVYVFGAAPMSAYSSELLLALFIIFLTTMVFIGFCLFNLKTRLKKTEIIIKVQQHPSQ</sequence>
<dbReference type="Pfam" id="PF22850">
    <property type="entry name" value="CATSPERD-E_C"/>
    <property type="match status" value="1"/>
</dbReference>
<evidence type="ECO:0000256" key="19">
    <source>
        <dbReference type="SAM" id="Phobius"/>
    </source>
</evidence>
<accession>A0A4W3I088</accession>
<keyword evidence="4 19" id="KW-0812">Transmembrane</keyword>
<dbReference type="AlphaFoldDB" id="A0A4W3I088"/>
<comment type="subcellular location">
    <subcellularLocation>
        <location evidence="15">Cell projection</location>
        <location evidence="15">Cilium</location>
        <location evidence="15">Flagellum membrane</location>
        <topology evidence="15">Single-pass type I membrane protein</topology>
    </subcellularLocation>
</comment>
<reference evidence="24" key="4">
    <citation type="submission" date="2025-08" db="UniProtKB">
        <authorList>
            <consortium name="Ensembl"/>
        </authorList>
    </citation>
    <scope>IDENTIFICATION</scope>
</reference>
<evidence type="ECO:0000256" key="1">
    <source>
        <dbReference type="ARBA" id="ARBA00010246"/>
    </source>
</evidence>
<name>A0A4W3I088_CALMI</name>
<keyword evidence="10" id="KW-0969">Cilium</keyword>
<evidence type="ECO:0000256" key="11">
    <source>
        <dbReference type="ARBA" id="ARBA00023136"/>
    </source>
</evidence>
<reference evidence="25" key="1">
    <citation type="journal article" date="2006" name="Science">
        <title>Ancient noncoding elements conserved in the human genome.</title>
        <authorList>
            <person name="Venkatesh B."/>
            <person name="Kirkness E.F."/>
            <person name="Loh Y.H."/>
            <person name="Halpern A.L."/>
            <person name="Lee A.P."/>
            <person name="Johnson J."/>
            <person name="Dandona N."/>
            <person name="Viswanathan L.D."/>
            <person name="Tay A."/>
            <person name="Venter J.C."/>
            <person name="Strausberg R.L."/>
            <person name="Brenner S."/>
        </authorList>
    </citation>
    <scope>NUCLEOTIDE SEQUENCE [LARGE SCALE GENOMIC DNA]</scope>
</reference>
<dbReference type="InterPro" id="IPR053813">
    <property type="entry name" value="CATSPERD_beta-prop"/>
</dbReference>
<keyword evidence="6" id="KW-0221">Differentiation</keyword>
<evidence type="ECO:0000256" key="16">
    <source>
        <dbReference type="ARBA" id="ARBA00040129"/>
    </source>
</evidence>
<evidence type="ECO:0000256" key="13">
    <source>
        <dbReference type="ARBA" id="ARBA00023180"/>
    </source>
</evidence>
<evidence type="ECO:0000256" key="2">
    <source>
        <dbReference type="ARBA" id="ARBA00022473"/>
    </source>
</evidence>
<reference evidence="25" key="3">
    <citation type="journal article" date="2014" name="Nature">
        <title>Elephant shark genome provides unique insights into gnathostome evolution.</title>
        <authorList>
            <consortium name="International Elephant Shark Genome Sequencing Consortium"/>
            <person name="Venkatesh B."/>
            <person name="Lee A.P."/>
            <person name="Ravi V."/>
            <person name="Maurya A.K."/>
            <person name="Lian M.M."/>
            <person name="Swann J.B."/>
            <person name="Ohta Y."/>
            <person name="Flajnik M.F."/>
            <person name="Sutoh Y."/>
            <person name="Kasahara M."/>
            <person name="Hoon S."/>
            <person name="Gangu V."/>
            <person name="Roy S.W."/>
            <person name="Irimia M."/>
            <person name="Korzh V."/>
            <person name="Kondrychyn I."/>
            <person name="Lim Z.W."/>
            <person name="Tay B.H."/>
            <person name="Tohari S."/>
            <person name="Kong K.W."/>
            <person name="Ho S."/>
            <person name="Lorente-Galdos B."/>
            <person name="Quilez J."/>
            <person name="Marques-Bonet T."/>
            <person name="Raney B.J."/>
            <person name="Ingham P.W."/>
            <person name="Tay A."/>
            <person name="Hillier L.W."/>
            <person name="Minx P."/>
            <person name="Boehm T."/>
            <person name="Wilson R.K."/>
            <person name="Brenner S."/>
            <person name="Warren W.C."/>
        </authorList>
    </citation>
    <scope>NUCLEOTIDE SEQUENCE [LARGE SCALE GENOMIC DNA]</scope>
</reference>
<evidence type="ECO:0000256" key="12">
    <source>
        <dbReference type="ARBA" id="ARBA00023157"/>
    </source>
</evidence>
<dbReference type="STRING" id="7868.ENSCMIP00000020870"/>
<reference evidence="24" key="5">
    <citation type="submission" date="2025-09" db="UniProtKB">
        <authorList>
            <consortium name="Ensembl"/>
        </authorList>
    </citation>
    <scope>IDENTIFICATION</scope>
</reference>
<evidence type="ECO:0000256" key="15">
    <source>
        <dbReference type="ARBA" id="ARBA00037793"/>
    </source>
</evidence>
<feature type="chain" id="PRO_5021428382" description="Cation channel sperm-associated auxiliary subunit delta" evidence="20">
    <location>
        <begin position="19"/>
        <end position="681"/>
    </location>
</feature>
<comment type="similarity">
    <text evidence="1">Belongs to the CATSPERD family.</text>
</comment>
<keyword evidence="8" id="KW-0744">Spermatogenesis</keyword>
<feature type="signal peptide" evidence="20">
    <location>
        <begin position="1"/>
        <end position="18"/>
    </location>
</feature>
<evidence type="ECO:0000313" key="24">
    <source>
        <dbReference type="Ensembl" id="ENSCMIP00000020870.1"/>
    </source>
</evidence>
<keyword evidence="3" id="KW-1003">Cell membrane</keyword>
<dbReference type="GeneTree" id="ENSGT00940000162714"/>
<evidence type="ECO:0000256" key="10">
    <source>
        <dbReference type="ARBA" id="ARBA00023069"/>
    </source>
</evidence>
<evidence type="ECO:0000256" key="9">
    <source>
        <dbReference type="ARBA" id="ARBA00022989"/>
    </source>
</evidence>
<dbReference type="InterPro" id="IPR053814">
    <property type="entry name" value="CATSPERD/E_C"/>
</dbReference>
<organism evidence="24 25">
    <name type="scientific">Callorhinchus milii</name>
    <name type="common">Ghost shark</name>
    <dbReference type="NCBI Taxonomy" id="7868"/>
    <lineage>
        <taxon>Eukaryota</taxon>
        <taxon>Metazoa</taxon>
        <taxon>Chordata</taxon>
        <taxon>Craniata</taxon>
        <taxon>Vertebrata</taxon>
        <taxon>Chondrichthyes</taxon>
        <taxon>Holocephali</taxon>
        <taxon>Chimaeriformes</taxon>
        <taxon>Callorhinchidae</taxon>
        <taxon>Callorhinchus</taxon>
    </lineage>
</organism>
<keyword evidence="5 20" id="KW-0732">Signal</keyword>
<protein>
    <recommendedName>
        <fullName evidence="16">Cation channel sperm-associated auxiliary subunit delta</fullName>
    </recommendedName>
    <alternativeName>
        <fullName evidence="17">Transmembrane protein 146</fullName>
    </alternativeName>
</protein>
<evidence type="ECO:0000256" key="4">
    <source>
        <dbReference type="ARBA" id="ARBA00022692"/>
    </source>
</evidence>
<dbReference type="Pfam" id="PF15020">
    <property type="entry name" value="Beta-prop_CATSPERD"/>
    <property type="match status" value="1"/>
</dbReference>
<evidence type="ECO:0000256" key="6">
    <source>
        <dbReference type="ARBA" id="ARBA00022782"/>
    </source>
</evidence>
<keyword evidence="9 19" id="KW-1133">Transmembrane helix</keyword>
<dbReference type="GO" id="GO:0030317">
    <property type="term" value="P:flagellated sperm motility"/>
    <property type="evidence" value="ECO:0007669"/>
    <property type="project" value="TreeGrafter"/>
</dbReference>
<dbReference type="InterPro" id="IPR055451">
    <property type="entry name" value="Ig-like_CATSPERD"/>
</dbReference>
<dbReference type="GO" id="GO:0097228">
    <property type="term" value="C:sperm principal piece"/>
    <property type="evidence" value="ECO:0007669"/>
    <property type="project" value="TreeGrafter"/>
</dbReference>
<evidence type="ECO:0000256" key="5">
    <source>
        <dbReference type="ARBA" id="ARBA00022729"/>
    </source>
</evidence>
<dbReference type="OMA" id="HPYILHH"/>
<feature type="domain" description="CATSPERD beta-propeller" evidence="21">
    <location>
        <begin position="109"/>
        <end position="286"/>
    </location>
</feature>
<evidence type="ECO:0000259" key="23">
    <source>
        <dbReference type="Pfam" id="PF23747"/>
    </source>
</evidence>
<evidence type="ECO:0000256" key="20">
    <source>
        <dbReference type="SAM" id="SignalP"/>
    </source>
</evidence>
<dbReference type="InParanoid" id="A0A4W3I088"/>
<evidence type="ECO:0000256" key="17">
    <source>
        <dbReference type="ARBA" id="ARBA00041424"/>
    </source>
</evidence>
<keyword evidence="13" id="KW-0325">Glycoprotein</keyword>
<comment type="function">
    <text evidence="18">Auxiliary component of the CatSper complex, a complex involved in sperm cell hyperactivation. Sperm cell hyperactivation is needed for sperm motility which is essential late in the preparation of sperm for fertilization. Required for CATSPER1 stability before intraflagellar transport and/or incorporation of the CatSper complex channel into the flagellar membrane.</text>
</comment>
<evidence type="ECO:0000259" key="21">
    <source>
        <dbReference type="Pfam" id="PF15020"/>
    </source>
</evidence>
<dbReference type="PANTHER" id="PTHR33722:SF1">
    <property type="entry name" value="CATION CHANNEL SPERM-ASSOCIATED AUXILIARY SUBUNIT DELTA"/>
    <property type="match status" value="1"/>
</dbReference>
<evidence type="ECO:0000256" key="3">
    <source>
        <dbReference type="ARBA" id="ARBA00022475"/>
    </source>
</evidence>
<feature type="domain" description="CATSPERD/E C-terminal" evidence="22">
    <location>
        <begin position="450"/>
        <end position="659"/>
    </location>
</feature>
<feature type="transmembrane region" description="Helical" evidence="19">
    <location>
        <begin position="603"/>
        <end position="628"/>
    </location>
</feature>
<keyword evidence="25" id="KW-1185">Reference proteome</keyword>
<evidence type="ECO:0000256" key="18">
    <source>
        <dbReference type="ARBA" id="ARBA00046028"/>
    </source>
</evidence>